<reference evidence="4 5" key="1">
    <citation type="submission" date="2019-04" db="EMBL/GenBank/DDBJ databases">
        <authorList>
            <person name="Hwang J.C."/>
        </authorList>
    </citation>
    <scope>NUCLEOTIDE SEQUENCE [LARGE SCALE GENOMIC DNA]</scope>
    <source>
        <strain evidence="4 5">IMCC35001</strain>
    </source>
</reference>
<sequence length="614" mass="65408">MKAIKWFLIVLVTLVLMLAVYIGVFLDPNAFKPQLSAKVEEATGRTLTIDGDIGWSLFPKVGLEIGGLTLGNLPGEPLPPLLSVEQAVVGVNLLPLLTREVEIEEVTLTGVDLNLVTLKDGRTSLDGLGGDSGQAAPASKPESDTKGQITPAGWKLGSLSLKQLNVSSDNRQAGVSRTLAVASLTLQEFEPGRAAPFEMVVKAVDPQMTLTTSASALLTVAKDFSRIQLDKWNQQIVLSGDQLPDGGKLEASIGFDANVNLVSQQFALTNLDLVQGEFRLLGAGSVNLISQRPELNLELSGNDLVLDPWMPESAKEGKGRGEGTSPSPQAGEPDLSILRQFDLHARMALDSIKAKQWLVSKPSLALSLVDGVFTLKQMKATAFEGTLVAKATLDSRLEPVAYDFDANLQGLSIQPLLEAAVDQTVLAGRGELTLKGKGASLAPDALMNNLVADGRLVLNDGALYGINIAQKIREVEAKISGESLEQATEVQKTDFSSFAAGFAIDKGVVTTPDLNLASPLLRVQGQGQANLVSQEMDYGMEVSIVGSLEGQGGQSLEKLKGLTIPLRIGGSFTDPSFHVDMDELLKNKVDQEGDKLKEKLEEKLKDKLFKGLGG</sequence>
<feature type="region of interest" description="Disordered" evidence="1">
    <location>
        <begin position="126"/>
        <end position="148"/>
    </location>
</feature>
<feature type="region of interest" description="Disordered" evidence="1">
    <location>
        <begin position="310"/>
        <end position="333"/>
    </location>
</feature>
<dbReference type="PANTHER" id="PTHR30441:SF4">
    <property type="entry name" value="PROTEIN ASMA"/>
    <property type="match status" value="1"/>
</dbReference>
<dbReference type="GO" id="GO:0090313">
    <property type="term" value="P:regulation of protein targeting to membrane"/>
    <property type="evidence" value="ECO:0007669"/>
    <property type="project" value="TreeGrafter"/>
</dbReference>
<keyword evidence="2" id="KW-0472">Membrane</keyword>
<dbReference type="RefSeq" id="WP_136853506.1">
    <property type="nucleotide sequence ID" value="NZ_SWCI01000007.1"/>
</dbReference>
<dbReference type="InterPro" id="IPR007844">
    <property type="entry name" value="AsmA"/>
</dbReference>
<feature type="domain" description="AsmA" evidence="3">
    <location>
        <begin position="202"/>
        <end position="514"/>
    </location>
</feature>
<evidence type="ECO:0000313" key="4">
    <source>
        <dbReference type="EMBL" id="TKB48395.1"/>
    </source>
</evidence>
<keyword evidence="5" id="KW-1185">Reference proteome</keyword>
<protein>
    <submittedName>
        <fullName evidence="4">AsmA family protein</fullName>
    </submittedName>
</protein>
<dbReference type="InterPro" id="IPR052894">
    <property type="entry name" value="AsmA-related"/>
</dbReference>
<name>A0A4U1BC29_9GAMM</name>
<proteinExistence type="predicted"/>
<keyword evidence="2" id="KW-0812">Transmembrane</keyword>
<evidence type="ECO:0000313" key="5">
    <source>
        <dbReference type="Proteomes" id="UP000305674"/>
    </source>
</evidence>
<evidence type="ECO:0000256" key="2">
    <source>
        <dbReference type="SAM" id="Phobius"/>
    </source>
</evidence>
<dbReference type="PANTHER" id="PTHR30441">
    <property type="entry name" value="DUF748 DOMAIN-CONTAINING PROTEIN"/>
    <property type="match status" value="1"/>
</dbReference>
<evidence type="ECO:0000259" key="3">
    <source>
        <dbReference type="Pfam" id="PF05170"/>
    </source>
</evidence>
<feature type="transmembrane region" description="Helical" evidence="2">
    <location>
        <begin position="7"/>
        <end position="26"/>
    </location>
</feature>
<keyword evidence="2" id="KW-1133">Transmembrane helix</keyword>
<dbReference type="AlphaFoldDB" id="A0A4U1BC29"/>
<dbReference type="GO" id="GO:0005886">
    <property type="term" value="C:plasma membrane"/>
    <property type="evidence" value="ECO:0007669"/>
    <property type="project" value="TreeGrafter"/>
</dbReference>
<gene>
    <name evidence="4" type="ORF">FCL40_11825</name>
</gene>
<dbReference type="Pfam" id="PF05170">
    <property type="entry name" value="AsmA"/>
    <property type="match status" value="2"/>
</dbReference>
<dbReference type="EMBL" id="SWCI01000007">
    <property type="protein sequence ID" value="TKB48395.1"/>
    <property type="molecule type" value="Genomic_DNA"/>
</dbReference>
<dbReference type="OrthoDB" id="9766390at2"/>
<comment type="caution">
    <text evidence="4">The sequence shown here is derived from an EMBL/GenBank/DDBJ whole genome shotgun (WGS) entry which is preliminary data.</text>
</comment>
<accession>A0A4U1BC29</accession>
<organism evidence="4 5">
    <name type="scientific">Ferrimonas sediminicola</name>
    <dbReference type="NCBI Taxonomy" id="2569538"/>
    <lineage>
        <taxon>Bacteria</taxon>
        <taxon>Pseudomonadati</taxon>
        <taxon>Pseudomonadota</taxon>
        <taxon>Gammaproteobacteria</taxon>
        <taxon>Alteromonadales</taxon>
        <taxon>Ferrimonadaceae</taxon>
        <taxon>Ferrimonas</taxon>
    </lineage>
</organism>
<feature type="domain" description="AsmA" evidence="3">
    <location>
        <begin position="3"/>
        <end position="173"/>
    </location>
</feature>
<evidence type="ECO:0000256" key="1">
    <source>
        <dbReference type="SAM" id="MobiDB-lite"/>
    </source>
</evidence>
<dbReference type="Proteomes" id="UP000305674">
    <property type="component" value="Unassembled WGS sequence"/>
</dbReference>